<comment type="pathway">
    <text evidence="3">Cofactor biosynthesis; riboflavin biosynthesis; riboflavin from 2-hydroxy-3-oxobutyl phosphate and 5-amino-6-(D-ribitylamino)uracil: step 2/2.</text>
</comment>
<dbReference type="PROSITE" id="PS51177">
    <property type="entry name" value="LUMAZINE_BIND"/>
    <property type="match status" value="2"/>
</dbReference>
<evidence type="ECO:0000256" key="3">
    <source>
        <dbReference type="ARBA" id="ARBA00004887"/>
    </source>
</evidence>
<evidence type="ECO:0000256" key="10">
    <source>
        <dbReference type="NCBIfam" id="TIGR00187"/>
    </source>
</evidence>
<evidence type="ECO:0000256" key="7">
    <source>
        <dbReference type="ARBA" id="ARBA00022619"/>
    </source>
</evidence>
<evidence type="ECO:0000256" key="4">
    <source>
        <dbReference type="ARBA" id="ARBA00011233"/>
    </source>
</evidence>
<feature type="repeat" description="Lumazine-binding" evidence="11">
    <location>
        <begin position="1"/>
        <end position="96"/>
    </location>
</feature>
<evidence type="ECO:0000256" key="1">
    <source>
        <dbReference type="ARBA" id="ARBA00000968"/>
    </source>
</evidence>
<dbReference type="PIRSF" id="PIRSF000498">
    <property type="entry name" value="Riboflavin_syn_A"/>
    <property type="match status" value="1"/>
</dbReference>
<dbReference type="InterPro" id="IPR017938">
    <property type="entry name" value="Riboflavin_synthase-like_b-brl"/>
</dbReference>
<dbReference type="EMBL" id="FSRN01000001">
    <property type="protein sequence ID" value="SIN99852.1"/>
    <property type="molecule type" value="Genomic_DNA"/>
</dbReference>
<dbReference type="InterPro" id="IPR026017">
    <property type="entry name" value="Lumazine-bd_dom"/>
</dbReference>
<proteinExistence type="predicted"/>
<dbReference type="InterPro" id="IPR001783">
    <property type="entry name" value="Lumazine-bd"/>
</dbReference>
<dbReference type="EC" id="2.5.1.9" evidence="5 10"/>
<evidence type="ECO:0000259" key="12">
    <source>
        <dbReference type="PROSITE" id="PS51177"/>
    </source>
</evidence>
<dbReference type="eggNOG" id="COG0307">
    <property type="taxonomic scope" value="Bacteria"/>
</dbReference>
<dbReference type="NCBIfam" id="NF006767">
    <property type="entry name" value="PRK09289.1"/>
    <property type="match status" value="1"/>
</dbReference>
<dbReference type="Proteomes" id="UP000184758">
    <property type="component" value="Unassembled WGS sequence"/>
</dbReference>
<sequence length="217" mass="23790">MFTGIIEEMGIIKSIKQAEKSSVLRIKGQKVLQGTHVGDSISTNGICLTVTKIEKDFFEADVMSESLKRTNIGELAPGSYVNLERALSLATRLGGHMVSGHIDGTGQIREFRRDGNAVWITVETSPELLRYIIEKGSIAIDGVSLTVVTVDDQSFQVSVIPHTGEETVLLQKQPGSTVNLECDMIGKYVEKLLGIDSKERVQESQVTEGFLKENGFF</sequence>
<dbReference type="OrthoDB" id="9788537at2"/>
<evidence type="ECO:0000256" key="6">
    <source>
        <dbReference type="ARBA" id="ARBA00013950"/>
    </source>
</evidence>
<keyword evidence="14" id="KW-1185">Reference proteome</keyword>
<organism evidence="13 14">
    <name type="scientific">Carnobacterium alterfunditum</name>
    <dbReference type="NCBI Taxonomy" id="28230"/>
    <lineage>
        <taxon>Bacteria</taxon>
        <taxon>Bacillati</taxon>
        <taxon>Bacillota</taxon>
        <taxon>Bacilli</taxon>
        <taxon>Lactobacillales</taxon>
        <taxon>Carnobacteriaceae</taxon>
        <taxon>Carnobacterium</taxon>
    </lineage>
</organism>
<feature type="repeat" description="Lumazine-binding" evidence="11">
    <location>
        <begin position="97"/>
        <end position="193"/>
    </location>
</feature>
<dbReference type="CDD" id="cd00402">
    <property type="entry name" value="Riboflavin_synthase_like"/>
    <property type="match status" value="1"/>
</dbReference>
<evidence type="ECO:0000256" key="5">
    <source>
        <dbReference type="ARBA" id="ARBA00012827"/>
    </source>
</evidence>
<dbReference type="Gene3D" id="2.40.30.20">
    <property type="match status" value="2"/>
</dbReference>
<accession>A0A1N6FXB8</accession>
<protein>
    <recommendedName>
        <fullName evidence="6 10">Riboflavin synthase</fullName>
        <ecNumber evidence="5 10">2.5.1.9</ecNumber>
    </recommendedName>
</protein>
<dbReference type="Pfam" id="PF00677">
    <property type="entry name" value="Lum_binding"/>
    <property type="match status" value="2"/>
</dbReference>
<dbReference type="RefSeq" id="WP_034547681.1">
    <property type="nucleotide sequence ID" value="NZ_FSRN01000001.1"/>
</dbReference>
<evidence type="ECO:0000256" key="8">
    <source>
        <dbReference type="ARBA" id="ARBA00022679"/>
    </source>
</evidence>
<keyword evidence="8" id="KW-0808">Transferase</keyword>
<dbReference type="GO" id="GO:0009231">
    <property type="term" value="P:riboflavin biosynthetic process"/>
    <property type="evidence" value="ECO:0007669"/>
    <property type="project" value="UniProtKB-KW"/>
</dbReference>
<dbReference type="FunFam" id="2.40.30.20:FF:000003">
    <property type="entry name" value="Riboflavin synthase, alpha subunit"/>
    <property type="match status" value="1"/>
</dbReference>
<evidence type="ECO:0000256" key="2">
    <source>
        <dbReference type="ARBA" id="ARBA00002803"/>
    </source>
</evidence>
<comment type="subunit">
    <text evidence="4">Homotrimer.</text>
</comment>
<evidence type="ECO:0000256" key="9">
    <source>
        <dbReference type="ARBA" id="ARBA00022737"/>
    </source>
</evidence>
<evidence type="ECO:0000313" key="13">
    <source>
        <dbReference type="EMBL" id="SIN99852.1"/>
    </source>
</evidence>
<dbReference type="GO" id="GO:0004746">
    <property type="term" value="F:riboflavin synthase activity"/>
    <property type="evidence" value="ECO:0007669"/>
    <property type="project" value="UniProtKB-UniRule"/>
</dbReference>
<dbReference type="SUPFAM" id="SSF63380">
    <property type="entry name" value="Riboflavin synthase domain-like"/>
    <property type="match status" value="2"/>
</dbReference>
<dbReference type="AlphaFoldDB" id="A0A1N6FXB8"/>
<dbReference type="NCBIfam" id="TIGR00187">
    <property type="entry name" value="ribE"/>
    <property type="match status" value="1"/>
</dbReference>
<comment type="function">
    <text evidence="2">Catalyzes the dismutation of two molecules of 6,7-dimethyl-8-ribityllumazine, resulting in the formation of riboflavin and 5-amino-6-(D-ribitylamino)uracil.</text>
</comment>
<reference evidence="14" key="1">
    <citation type="submission" date="2016-11" db="EMBL/GenBank/DDBJ databases">
        <authorList>
            <person name="Varghese N."/>
            <person name="Submissions S."/>
        </authorList>
    </citation>
    <scope>NUCLEOTIDE SEQUENCE [LARGE SCALE GENOMIC DNA]</scope>
    <source>
        <strain evidence="14">313</strain>
    </source>
</reference>
<feature type="domain" description="Lumazine-binding" evidence="12">
    <location>
        <begin position="97"/>
        <end position="193"/>
    </location>
</feature>
<dbReference type="STRING" id="28230.SAMN05878443_0878"/>
<keyword evidence="7" id="KW-0686">Riboflavin biosynthesis</keyword>
<dbReference type="FunFam" id="2.40.30.20:FF:000004">
    <property type="entry name" value="Riboflavin synthase, alpha subunit"/>
    <property type="match status" value="1"/>
</dbReference>
<dbReference type="InterPro" id="IPR023366">
    <property type="entry name" value="ATP_synth_asu-like_sf"/>
</dbReference>
<dbReference type="NCBIfam" id="NF009566">
    <property type="entry name" value="PRK13020.1"/>
    <property type="match status" value="1"/>
</dbReference>
<evidence type="ECO:0000313" key="14">
    <source>
        <dbReference type="Proteomes" id="UP000184758"/>
    </source>
</evidence>
<feature type="domain" description="Lumazine-binding" evidence="12">
    <location>
        <begin position="1"/>
        <end position="96"/>
    </location>
</feature>
<comment type="catalytic activity">
    <reaction evidence="1">
        <text>2 6,7-dimethyl-8-(1-D-ribityl)lumazine + H(+) = 5-amino-6-(D-ribitylamino)uracil + riboflavin</text>
        <dbReference type="Rhea" id="RHEA:20772"/>
        <dbReference type="ChEBI" id="CHEBI:15378"/>
        <dbReference type="ChEBI" id="CHEBI:15934"/>
        <dbReference type="ChEBI" id="CHEBI:57986"/>
        <dbReference type="ChEBI" id="CHEBI:58201"/>
        <dbReference type="EC" id="2.5.1.9"/>
    </reaction>
</comment>
<dbReference type="PANTHER" id="PTHR21098:SF12">
    <property type="entry name" value="RIBOFLAVIN SYNTHASE"/>
    <property type="match status" value="1"/>
</dbReference>
<evidence type="ECO:0000256" key="11">
    <source>
        <dbReference type="PROSITE-ProRule" id="PRU00524"/>
    </source>
</evidence>
<dbReference type="PANTHER" id="PTHR21098">
    <property type="entry name" value="RIBOFLAVIN SYNTHASE ALPHA CHAIN"/>
    <property type="match status" value="1"/>
</dbReference>
<keyword evidence="9" id="KW-0677">Repeat</keyword>
<gene>
    <name evidence="13" type="ORF">SAMN05878443_0878</name>
</gene>
<name>A0A1N6FXB8_9LACT</name>